<protein>
    <submittedName>
        <fullName evidence="2">Uncharacterized protein</fullName>
    </submittedName>
</protein>
<feature type="compositionally biased region" description="Polar residues" evidence="1">
    <location>
        <begin position="157"/>
        <end position="167"/>
    </location>
</feature>
<keyword evidence="3" id="KW-1185">Reference proteome</keyword>
<name>A0AAD9JLJ1_9ANNE</name>
<gene>
    <name evidence="2" type="ORF">LSH36_246g05019</name>
</gene>
<feature type="compositionally biased region" description="Basic and acidic residues" evidence="1">
    <location>
        <begin position="81"/>
        <end position="97"/>
    </location>
</feature>
<evidence type="ECO:0000313" key="2">
    <source>
        <dbReference type="EMBL" id="KAK2155217.1"/>
    </source>
</evidence>
<evidence type="ECO:0000313" key="3">
    <source>
        <dbReference type="Proteomes" id="UP001208570"/>
    </source>
</evidence>
<organism evidence="2 3">
    <name type="scientific">Paralvinella palmiformis</name>
    <dbReference type="NCBI Taxonomy" id="53620"/>
    <lineage>
        <taxon>Eukaryota</taxon>
        <taxon>Metazoa</taxon>
        <taxon>Spiralia</taxon>
        <taxon>Lophotrochozoa</taxon>
        <taxon>Annelida</taxon>
        <taxon>Polychaeta</taxon>
        <taxon>Sedentaria</taxon>
        <taxon>Canalipalpata</taxon>
        <taxon>Terebellida</taxon>
        <taxon>Terebelliformia</taxon>
        <taxon>Alvinellidae</taxon>
        <taxon>Paralvinella</taxon>
    </lineage>
</organism>
<proteinExistence type="predicted"/>
<feature type="compositionally biased region" description="Low complexity" evidence="1">
    <location>
        <begin position="223"/>
        <end position="238"/>
    </location>
</feature>
<dbReference type="AlphaFoldDB" id="A0AAD9JLJ1"/>
<dbReference type="Proteomes" id="UP001208570">
    <property type="component" value="Unassembled WGS sequence"/>
</dbReference>
<reference evidence="2" key="1">
    <citation type="journal article" date="2023" name="Mol. Biol. Evol.">
        <title>Third-Generation Sequencing Reveals the Adaptive Role of the Epigenome in Three Deep-Sea Polychaetes.</title>
        <authorList>
            <person name="Perez M."/>
            <person name="Aroh O."/>
            <person name="Sun Y."/>
            <person name="Lan Y."/>
            <person name="Juniper S.K."/>
            <person name="Young C.R."/>
            <person name="Angers B."/>
            <person name="Qian P.Y."/>
        </authorList>
    </citation>
    <scope>NUCLEOTIDE SEQUENCE</scope>
    <source>
        <strain evidence="2">P08H-3</strain>
    </source>
</reference>
<feature type="region of interest" description="Disordered" evidence="1">
    <location>
        <begin position="62"/>
        <end position="101"/>
    </location>
</feature>
<sequence>MVRKSADERIATMLKDTITLLCKNGIAFKEKFTIEAVIGVTVDDSDVILVSMSELIRAASSSLQQQKITDDEQHSMQLNSKEQRGSPTDDNKPNHDDLELDISVTDSPGVVQSAAQQCDDGSESSADLVFIKQEVMDPGWPDSGGSVQHCGEEIAPSSEQDVNMSSTFDERLQPDSSQQQQQQQQSWSSTNYNPTTSQPLIINTETLIHSRSSSGHRNNRTVQQQQQQKDQRQRQSQQIVPRRDSNTGGSDLWFSTLPLDYGGALAGLRSVTLRQYDRPVDWGCSIWLRIVLIPWEMFHHYGNQ</sequence>
<dbReference type="EMBL" id="JAODUP010000246">
    <property type="protein sequence ID" value="KAK2155217.1"/>
    <property type="molecule type" value="Genomic_DNA"/>
</dbReference>
<feature type="region of interest" description="Disordered" evidence="1">
    <location>
        <begin position="210"/>
        <end position="247"/>
    </location>
</feature>
<comment type="caution">
    <text evidence="2">The sequence shown here is derived from an EMBL/GenBank/DDBJ whole genome shotgun (WGS) entry which is preliminary data.</text>
</comment>
<feature type="compositionally biased region" description="Low complexity" evidence="1">
    <location>
        <begin position="176"/>
        <end position="189"/>
    </location>
</feature>
<evidence type="ECO:0000256" key="1">
    <source>
        <dbReference type="SAM" id="MobiDB-lite"/>
    </source>
</evidence>
<feature type="region of interest" description="Disordered" evidence="1">
    <location>
        <begin position="157"/>
        <end position="196"/>
    </location>
</feature>
<accession>A0AAD9JLJ1</accession>